<dbReference type="InterPro" id="IPR002656">
    <property type="entry name" value="Acyl_transf_3_dom"/>
</dbReference>
<feature type="transmembrane region" description="Helical" evidence="3">
    <location>
        <begin position="205"/>
        <end position="223"/>
    </location>
</feature>
<evidence type="ECO:0000259" key="4">
    <source>
        <dbReference type="Pfam" id="PF01757"/>
    </source>
</evidence>
<feature type="domain" description="Acyltransferase 3" evidence="4">
    <location>
        <begin position="9"/>
        <end position="317"/>
    </location>
</feature>
<keyword evidence="6" id="KW-1185">Reference proteome</keyword>
<protein>
    <recommendedName>
        <fullName evidence="4">Acyltransferase 3 domain-containing protein</fullName>
    </recommendedName>
</protein>
<keyword evidence="3" id="KW-1133">Transmembrane helix</keyword>
<dbReference type="EMBL" id="CP034235">
    <property type="protein sequence ID" value="QGQ97215.1"/>
    <property type="molecule type" value="Genomic_DNA"/>
</dbReference>
<organism evidence="5 6">
    <name type="scientific">Paenibacillus psychroresistens</name>
    <dbReference type="NCBI Taxonomy" id="1778678"/>
    <lineage>
        <taxon>Bacteria</taxon>
        <taxon>Bacillati</taxon>
        <taxon>Bacillota</taxon>
        <taxon>Bacilli</taxon>
        <taxon>Bacillales</taxon>
        <taxon>Paenibacillaceae</taxon>
        <taxon>Paenibacillus</taxon>
    </lineage>
</organism>
<dbReference type="OrthoDB" id="6623990at2"/>
<dbReference type="KEGG" id="ppsc:EHS13_21170"/>
<name>A0A6B8RNU0_9BACL</name>
<dbReference type="InterPro" id="IPR052734">
    <property type="entry name" value="Nod_factor_acetyltransferase"/>
</dbReference>
<keyword evidence="3" id="KW-0812">Transmembrane</keyword>
<feature type="transmembrane region" description="Helical" evidence="3">
    <location>
        <begin position="150"/>
        <end position="169"/>
    </location>
</feature>
<feature type="transmembrane region" description="Helical" evidence="3">
    <location>
        <begin position="119"/>
        <end position="143"/>
    </location>
</feature>
<evidence type="ECO:0000256" key="1">
    <source>
        <dbReference type="ARBA" id="ARBA00004370"/>
    </source>
</evidence>
<keyword evidence="3" id="KW-0472">Membrane</keyword>
<feature type="transmembrane region" description="Helical" evidence="3">
    <location>
        <begin position="175"/>
        <end position="193"/>
    </location>
</feature>
<feature type="transmembrane region" description="Helical" evidence="3">
    <location>
        <begin position="296"/>
        <end position="317"/>
    </location>
</feature>
<gene>
    <name evidence="5" type="ORF">EHS13_21170</name>
</gene>
<evidence type="ECO:0000313" key="6">
    <source>
        <dbReference type="Proteomes" id="UP000426246"/>
    </source>
</evidence>
<comment type="subcellular location">
    <subcellularLocation>
        <location evidence="1">Membrane</location>
    </subcellularLocation>
</comment>
<dbReference type="PANTHER" id="PTHR37312:SF1">
    <property type="entry name" value="MEMBRANE-BOUND ACYLTRANSFERASE YKRP-RELATED"/>
    <property type="match status" value="1"/>
</dbReference>
<accession>A0A6B8RNU0</accession>
<evidence type="ECO:0000256" key="2">
    <source>
        <dbReference type="ARBA" id="ARBA00007400"/>
    </source>
</evidence>
<feature type="transmembrane region" description="Helical" evidence="3">
    <location>
        <begin position="35"/>
        <end position="52"/>
    </location>
</feature>
<dbReference type="RefSeq" id="WP_155702317.1">
    <property type="nucleotide sequence ID" value="NZ_CP034235.1"/>
</dbReference>
<dbReference type="GO" id="GO:0016747">
    <property type="term" value="F:acyltransferase activity, transferring groups other than amino-acyl groups"/>
    <property type="evidence" value="ECO:0007669"/>
    <property type="project" value="InterPro"/>
</dbReference>
<dbReference type="Proteomes" id="UP000426246">
    <property type="component" value="Chromosome"/>
</dbReference>
<dbReference type="Pfam" id="PF01757">
    <property type="entry name" value="Acyl_transf_3"/>
    <property type="match status" value="1"/>
</dbReference>
<proteinExistence type="inferred from homology"/>
<evidence type="ECO:0000256" key="3">
    <source>
        <dbReference type="SAM" id="Phobius"/>
    </source>
</evidence>
<feature type="transmembrane region" description="Helical" evidence="3">
    <location>
        <begin position="73"/>
        <end position="92"/>
    </location>
</feature>
<sequence length="345" mass="39917">MLKENKREHWIDIAKGIGIMLVVAGHEGNPFTYHYFFWFHMPLFFLLSGYLFKQIASKSELKALIYKRAKQLLIPYFMFFLLIASLKFFFTLPHNKTGAVLFIKDIFRSLYGGRALFDYYAVFWFITCLFLTQIVFAIICLFLKSNTARISIISLAFILAHIEIFFKLTKYPIPWAADIVLITLAYYGIGYYLRQIISTYKSLKFSLPIVLTSIVIVILAIFHKLPFNLDLKQQVYTNLALDLIIPIVLAIAICYLSQLLSMTLLKKPLANLGKHSLTIMYLHMPLNILLKMYFPAYGLIIFVLAGLLIPLIFSVLIEKSQLLRFLFHGHSVNVKKSPLLEIYTH</sequence>
<comment type="similarity">
    <text evidence="2">Belongs to the acyltransferase 3 family.</text>
</comment>
<dbReference type="PANTHER" id="PTHR37312">
    <property type="entry name" value="MEMBRANE-BOUND ACYLTRANSFERASE YKRP-RELATED"/>
    <property type="match status" value="1"/>
</dbReference>
<dbReference type="AlphaFoldDB" id="A0A6B8RNU0"/>
<reference evidence="6" key="1">
    <citation type="submission" date="2018-11" db="EMBL/GenBank/DDBJ databases">
        <title>Complete genome sequence of Paenibacillus sp. ML311-T8.</title>
        <authorList>
            <person name="Nam Y.-D."/>
            <person name="Kang J."/>
            <person name="Chung W.-H."/>
            <person name="Park Y.S."/>
        </authorList>
    </citation>
    <scope>NUCLEOTIDE SEQUENCE [LARGE SCALE GENOMIC DNA]</scope>
    <source>
        <strain evidence="6">ML311-T8</strain>
    </source>
</reference>
<feature type="transmembrane region" description="Helical" evidence="3">
    <location>
        <begin position="243"/>
        <end position="265"/>
    </location>
</feature>
<evidence type="ECO:0000313" key="5">
    <source>
        <dbReference type="EMBL" id="QGQ97215.1"/>
    </source>
</evidence>